<feature type="region of interest" description="Disordered" evidence="1">
    <location>
        <begin position="753"/>
        <end position="808"/>
    </location>
</feature>
<dbReference type="STRING" id="1202724.AM493_04520"/>
<dbReference type="RefSeq" id="WP_054406489.1">
    <property type="nucleotide sequence ID" value="NZ_FOYA01000019.1"/>
</dbReference>
<gene>
    <name evidence="3" type="ORF">AM493_04520</name>
</gene>
<feature type="domain" description="LPS-assembly protein LptD central" evidence="2">
    <location>
        <begin position="249"/>
        <end position="719"/>
    </location>
</feature>
<dbReference type="InterPro" id="IPR050218">
    <property type="entry name" value="LptD"/>
</dbReference>
<dbReference type="EMBL" id="LIYD01000005">
    <property type="protein sequence ID" value="KOS05378.1"/>
    <property type="molecule type" value="Genomic_DNA"/>
</dbReference>
<dbReference type="OrthoDB" id="9802320at2"/>
<evidence type="ECO:0000313" key="3">
    <source>
        <dbReference type="EMBL" id="KOS05378.1"/>
    </source>
</evidence>
<dbReference type="Pfam" id="PF19838">
    <property type="entry name" value="LptD_2"/>
    <property type="match status" value="1"/>
</dbReference>
<reference evidence="3 4" key="1">
    <citation type="submission" date="2015-08" db="EMBL/GenBank/DDBJ databases">
        <title>Whole genome sequence of Flavobacterium akiainvivens IK-1T, from decaying Wikstroemia oahuensis, an endemic Hawaiian shrub.</title>
        <authorList>
            <person name="Wan X."/>
            <person name="Hou S."/>
            <person name="Saito J."/>
            <person name="Donachie S."/>
        </authorList>
    </citation>
    <scope>NUCLEOTIDE SEQUENCE [LARGE SCALE GENOMIC DNA]</scope>
    <source>
        <strain evidence="3 4">IK-1</strain>
    </source>
</reference>
<evidence type="ECO:0000259" key="2">
    <source>
        <dbReference type="Pfam" id="PF19838"/>
    </source>
</evidence>
<comment type="caution">
    <text evidence="3">The sequence shown here is derived from an EMBL/GenBank/DDBJ whole genome shotgun (WGS) entry which is preliminary data.</text>
</comment>
<feature type="compositionally biased region" description="Basic and acidic residues" evidence="1">
    <location>
        <begin position="756"/>
        <end position="779"/>
    </location>
</feature>
<dbReference type="InterPro" id="IPR045659">
    <property type="entry name" value="LptD_2"/>
</dbReference>
<name>A0A0M8MGY6_9FLAO</name>
<dbReference type="GO" id="GO:1990351">
    <property type="term" value="C:transporter complex"/>
    <property type="evidence" value="ECO:0007669"/>
    <property type="project" value="TreeGrafter"/>
</dbReference>
<dbReference type="GO" id="GO:0009279">
    <property type="term" value="C:cell outer membrane"/>
    <property type="evidence" value="ECO:0007669"/>
    <property type="project" value="TreeGrafter"/>
</dbReference>
<dbReference type="PANTHER" id="PTHR30189">
    <property type="entry name" value="LPS-ASSEMBLY PROTEIN"/>
    <property type="match status" value="1"/>
</dbReference>
<evidence type="ECO:0000256" key="1">
    <source>
        <dbReference type="SAM" id="MobiDB-lite"/>
    </source>
</evidence>
<dbReference type="AlphaFoldDB" id="A0A0M8MGY6"/>
<keyword evidence="4" id="KW-1185">Reference proteome</keyword>
<dbReference type="PATRIC" id="fig|1202724.3.peg.936"/>
<dbReference type="PANTHER" id="PTHR30189:SF1">
    <property type="entry name" value="LPS-ASSEMBLY PROTEIN LPTD"/>
    <property type="match status" value="1"/>
</dbReference>
<protein>
    <submittedName>
        <fullName evidence="3">Organic solvent tolerance protein OstA</fullName>
    </submittedName>
</protein>
<accession>A0A0M8MGY6</accession>
<proteinExistence type="predicted"/>
<sequence>MTLQKIGLIVTKIVLKPLPAKLFHIVLLSIFLTIPCSGAWAQEVPAKGVAVPKPQQPDSTRVTLTPVELPESTDSLTLAETDSLTRVKTDSLKPKKSSGLDAVVKMKAKDYRKLDQRKKTATLYNEAEIYYKDIELKAGIIIMDYSKNEVFAGRIKDSLGNYSQYPYFKQGNNIVEADSIHFNTVTKKARVWNSRSDQGEFRVIAEMTKKENDSVYFLKNAKFTTSKNIDNPEYYFKARKIKLVPGKKVVVGFTNLVVADVPTPVAIPWAFFPMSQEAASGLIFPTYGDSNSQGFYLQNGGWYFALGDYYDLALTGDYYTNGSYGLRAQSSYAVRYKFSGNVNLRFENIIQSERGLPDYQRARNYMIQWSHSQDSKNNPNSRFSASVNMGSSQYYRQSLNMANVGAGLNNTLQSSVSYSKTFQTVPQVNMSLTATHSQNTNTQSINMTLPTLQASVDRIYPFASDDEPKKGIIKNINLQYNLRGENRIQTYDSLFFKPQMFRDARAGVQHSIPLSTNFKVFKFFSVSASTSYQETWVFDTERRTYNAARDTVLISTDKGFDAFRTYNFSSSIGTTIYGTFNFGEDKKIQAIRHVMRPAVSYTYTPSFDQYWDTYQLDAAGNYGEYTRFNGGLFGAPGQSYSNNIGLALNNTFEAKVRNDDEDSADAEPKKVMLLNNLNLSTSYNMAADSLAWSPVRITGGTTFFKDKLNLNFGTTLDPYAIDNAGRRIDTYNINNGGSLFRMTSANVTLNYSITSEDGKSGQGKNEDSQTARNGGRTDDLFGTATDLGDSRNSMFDEDDTNEKPKKGKGGFYNAELPWDLRLAYSLTYSNAKRENKISSSSIMLSGNVDITPRWKMGFSSGYDFVQKGVTFTQLRFERDLLSWRMDFNWVPFGDNTYWGFFIGIKSSVLSDIKYDKRQVPDRTLGN</sequence>
<evidence type="ECO:0000313" key="4">
    <source>
        <dbReference type="Proteomes" id="UP000037755"/>
    </source>
</evidence>
<dbReference type="Proteomes" id="UP000037755">
    <property type="component" value="Unassembled WGS sequence"/>
</dbReference>
<organism evidence="3 4">
    <name type="scientific">Flavobacterium akiainvivens</name>
    <dbReference type="NCBI Taxonomy" id="1202724"/>
    <lineage>
        <taxon>Bacteria</taxon>
        <taxon>Pseudomonadati</taxon>
        <taxon>Bacteroidota</taxon>
        <taxon>Flavobacteriia</taxon>
        <taxon>Flavobacteriales</taxon>
        <taxon>Flavobacteriaceae</taxon>
        <taxon>Flavobacterium</taxon>
    </lineage>
</organism>